<dbReference type="EMBL" id="CP042593">
    <property type="protein sequence ID" value="QED49875.1"/>
    <property type="molecule type" value="Genomic_DNA"/>
</dbReference>
<keyword evidence="2" id="KW-0012">Acyltransferase</keyword>
<evidence type="ECO:0000256" key="1">
    <source>
        <dbReference type="ARBA" id="ARBA00022679"/>
    </source>
</evidence>
<dbReference type="RefSeq" id="WP_057772534.1">
    <property type="nucleotide sequence ID" value="NZ_CP042593.1"/>
</dbReference>
<dbReference type="InterPro" id="IPR016181">
    <property type="entry name" value="Acyl_CoA_acyltransferase"/>
</dbReference>
<evidence type="ECO:0000259" key="3">
    <source>
        <dbReference type="PROSITE" id="PS51186"/>
    </source>
</evidence>
<protein>
    <submittedName>
        <fullName evidence="4">GNAT family N-acetyltransferase</fullName>
    </submittedName>
</protein>
<evidence type="ECO:0000313" key="4">
    <source>
        <dbReference type="EMBL" id="QED49875.1"/>
    </source>
</evidence>
<proteinExistence type="predicted"/>
<dbReference type="InterPro" id="IPR050680">
    <property type="entry name" value="YpeA/RimI_acetyltransf"/>
</dbReference>
<dbReference type="KEGG" id="bda:FSZ17_22795"/>
<dbReference type="GO" id="GO:0016747">
    <property type="term" value="F:acyltransferase activity, transferring groups other than amino-acyl groups"/>
    <property type="evidence" value="ECO:0007669"/>
    <property type="project" value="InterPro"/>
</dbReference>
<reference evidence="5" key="1">
    <citation type="submission" date="2019-08" db="EMBL/GenBank/DDBJ databases">
        <authorList>
            <person name="Zheng X."/>
        </authorList>
    </citation>
    <scope>NUCLEOTIDE SEQUENCE [LARGE SCALE GENOMIC DNA]</scope>
    <source>
        <strain evidence="5">FJAT-25496</strain>
    </source>
</reference>
<dbReference type="PANTHER" id="PTHR43420">
    <property type="entry name" value="ACETYLTRANSFERASE"/>
    <property type="match status" value="1"/>
</dbReference>
<dbReference type="InterPro" id="IPR000182">
    <property type="entry name" value="GNAT_dom"/>
</dbReference>
<dbReference type="Proteomes" id="UP000321555">
    <property type="component" value="Chromosome"/>
</dbReference>
<sequence length="299" mass="34742">MKAKALKSERIGEFIAYCKKHRQEVDESFLYDEDLKEFEPNDENPTYIISDTNGEIIAAVSLIMTDYFRRGRKARFRIFHSKIKDIDCYKSLMQALLSHTEGLDKVFIFIPTTDKIGMEFMEELYFTVERHAFLLVRENLEVQDYNLPEDYVIRSFRPGNDEEIWCEIRNASFAKLKGSETPIIPEMVTKMILSEEYIEGGMMILFHKDKPVGIVRGALDEYEDEPIMNIGPLAIIPEYQGRGLGRVLLRASLHFAEEKSFKRTILSVNGENERAKALYIQEGFKQVEAVTCYEYHLNS</sequence>
<gene>
    <name evidence="4" type="ORF">FSZ17_22795</name>
</gene>
<keyword evidence="5" id="KW-1185">Reference proteome</keyword>
<dbReference type="SUPFAM" id="SSF55729">
    <property type="entry name" value="Acyl-CoA N-acyltransferases (Nat)"/>
    <property type="match status" value="1"/>
</dbReference>
<dbReference type="Pfam" id="PF00583">
    <property type="entry name" value="Acetyltransf_1"/>
    <property type="match status" value="1"/>
</dbReference>
<dbReference type="CDD" id="cd04301">
    <property type="entry name" value="NAT_SF"/>
    <property type="match status" value="1"/>
</dbReference>
<dbReference type="PROSITE" id="PS51186">
    <property type="entry name" value="GNAT"/>
    <property type="match status" value="1"/>
</dbReference>
<dbReference type="AlphaFoldDB" id="A0A5B8Z9Q3"/>
<evidence type="ECO:0000256" key="2">
    <source>
        <dbReference type="ARBA" id="ARBA00023315"/>
    </source>
</evidence>
<organism evidence="4 5">
    <name type="scientific">Cytobacillus dafuensis</name>
    <name type="common">Bacillus dafuensis</name>
    <dbReference type="NCBI Taxonomy" id="1742359"/>
    <lineage>
        <taxon>Bacteria</taxon>
        <taxon>Bacillati</taxon>
        <taxon>Bacillota</taxon>
        <taxon>Bacilli</taxon>
        <taxon>Bacillales</taxon>
        <taxon>Bacillaceae</taxon>
        <taxon>Cytobacillus</taxon>
    </lineage>
</organism>
<evidence type="ECO:0000313" key="5">
    <source>
        <dbReference type="Proteomes" id="UP000321555"/>
    </source>
</evidence>
<dbReference type="STRING" id="1742359.GCA_001439625_02951"/>
<dbReference type="Gene3D" id="3.40.630.30">
    <property type="match status" value="1"/>
</dbReference>
<name>A0A5B8Z9Q3_CYTDA</name>
<dbReference type="OrthoDB" id="9797826at2"/>
<accession>A0A5B8Z9Q3</accession>
<keyword evidence="1 4" id="KW-0808">Transferase</keyword>
<feature type="domain" description="N-acetyltransferase" evidence="3">
    <location>
        <begin position="151"/>
        <end position="299"/>
    </location>
</feature>